<dbReference type="SUPFAM" id="SSF52096">
    <property type="entry name" value="ClpP/crotonase"/>
    <property type="match status" value="1"/>
</dbReference>
<evidence type="ECO:0000256" key="2">
    <source>
        <dbReference type="RuleBase" id="RU003707"/>
    </source>
</evidence>
<dbReference type="Gene3D" id="3.90.226.10">
    <property type="entry name" value="2-enoyl-CoA Hydratase, Chain A, domain 1"/>
    <property type="match status" value="1"/>
</dbReference>
<reference evidence="4" key="1">
    <citation type="submission" date="2020-06" db="EMBL/GenBank/DDBJ databases">
        <title>Draft genomic sequence of Geomonas sp. Red330.</title>
        <authorList>
            <person name="Itoh H."/>
            <person name="Zhenxing X."/>
            <person name="Ushijima N."/>
            <person name="Masuda Y."/>
            <person name="Shiratori Y."/>
            <person name="Senoo K."/>
        </authorList>
    </citation>
    <scope>NUCLEOTIDE SEQUENCE [LARGE SCALE GENOMIC DNA]</scope>
    <source>
        <strain evidence="4">Red330</strain>
    </source>
</reference>
<dbReference type="InterPro" id="IPR018376">
    <property type="entry name" value="Enoyl-CoA_hyd/isom_CS"/>
</dbReference>
<protein>
    <submittedName>
        <fullName evidence="3">Crotonase</fullName>
    </submittedName>
</protein>
<name>A0A6V8ME90_9BACT</name>
<dbReference type="PANTHER" id="PTHR11941">
    <property type="entry name" value="ENOYL-COA HYDRATASE-RELATED"/>
    <property type="match status" value="1"/>
</dbReference>
<comment type="similarity">
    <text evidence="1 2">Belongs to the enoyl-CoA hydratase/isomerase family.</text>
</comment>
<dbReference type="EMBL" id="BLXX01000001">
    <property type="protein sequence ID" value="GFO58194.1"/>
    <property type="molecule type" value="Genomic_DNA"/>
</dbReference>
<dbReference type="CDD" id="cd06558">
    <property type="entry name" value="crotonase-like"/>
    <property type="match status" value="1"/>
</dbReference>
<dbReference type="InterPro" id="IPR001753">
    <property type="entry name" value="Enoyl-CoA_hydra/iso"/>
</dbReference>
<dbReference type="PANTHER" id="PTHR11941:SF54">
    <property type="entry name" value="ENOYL-COA HYDRATASE, MITOCHONDRIAL"/>
    <property type="match status" value="1"/>
</dbReference>
<comment type="caution">
    <text evidence="3">The sequence shown here is derived from an EMBL/GenBank/DDBJ whole genome shotgun (WGS) entry which is preliminary data.</text>
</comment>
<organism evidence="3 4">
    <name type="scientific">Geomonas silvestris</name>
    <dbReference type="NCBI Taxonomy" id="2740184"/>
    <lineage>
        <taxon>Bacteria</taxon>
        <taxon>Pseudomonadati</taxon>
        <taxon>Thermodesulfobacteriota</taxon>
        <taxon>Desulfuromonadia</taxon>
        <taxon>Geobacterales</taxon>
        <taxon>Geobacteraceae</taxon>
        <taxon>Geomonas</taxon>
    </lineage>
</organism>
<evidence type="ECO:0000256" key="1">
    <source>
        <dbReference type="ARBA" id="ARBA00005254"/>
    </source>
</evidence>
<dbReference type="Proteomes" id="UP000556026">
    <property type="component" value="Unassembled WGS sequence"/>
</dbReference>
<dbReference type="GO" id="GO:0003824">
    <property type="term" value="F:catalytic activity"/>
    <property type="evidence" value="ECO:0007669"/>
    <property type="project" value="InterPro"/>
</dbReference>
<gene>
    <name evidence="3" type="ORF">GMST_05190</name>
</gene>
<sequence length="247" mass="26274">MVYTKLSITIGNRVGYLMLDSGSRFNTLSLETLGELSHAFAHLALHPEVAVIVVSGYPGDSFAVGANIAEMLEFSSSDALAFGEAGQALFEMMEDCDKPVIAALNGITMGGGCDLSLACDLRIASDTLKFAHPGARLGILTGFCGTQKLPRLIGRNRALEIFMTAQTYTAQDGLAMGYLNRVVSAERFWDEVRAYAEAIAEKPAAALAALKRLVNSAEEVDLKNGCALERGFQATVNQTTSYSGSCA</sequence>
<keyword evidence="4" id="KW-1185">Reference proteome</keyword>
<dbReference type="AlphaFoldDB" id="A0A6V8ME90"/>
<dbReference type="Pfam" id="PF00378">
    <property type="entry name" value="ECH_1"/>
    <property type="match status" value="1"/>
</dbReference>
<dbReference type="PROSITE" id="PS00166">
    <property type="entry name" value="ENOYL_COA_HYDRATASE"/>
    <property type="match status" value="1"/>
</dbReference>
<dbReference type="GO" id="GO:0006635">
    <property type="term" value="P:fatty acid beta-oxidation"/>
    <property type="evidence" value="ECO:0007669"/>
    <property type="project" value="TreeGrafter"/>
</dbReference>
<evidence type="ECO:0000313" key="3">
    <source>
        <dbReference type="EMBL" id="GFO58194.1"/>
    </source>
</evidence>
<proteinExistence type="inferred from homology"/>
<dbReference type="RefSeq" id="WP_183353043.1">
    <property type="nucleotide sequence ID" value="NZ_BLXX01000001.1"/>
</dbReference>
<evidence type="ECO:0000313" key="4">
    <source>
        <dbReference type="Proteomes" id="UP000556026"/>
    </source>
</evidence>
<accession>A0A6V8ME90</accession>
<dbReference type="InterPro" id="IPR029045">
    <property type="entry name" value="ClpP/crotonase-like_dom_sf"/>
</dbReference>